<reference evidence="1" key="2">
    <citation type="submission" date="2015-06" db="UniProtKB">
        <authorList>
            <consortium name="EnsemblPlants"/>
        </authorList>
    </citation>
    <scope>IDENTIFICATION</scope>
</reference>
<dbReference type="EnsemblPlants" id="ORUFI11G11520.1">
    <property type="protein sequence ID" value="ORUFI11G11520.1"/>
    <property type="gene ID" value="ORUFI11G11520"/>
</dbReference>
<sequence>PYKTLLSTPPPSLSLHPQPPHYHPFSSPLLSSPAYSPLTAYRAASVSAAARLGSGGSAADSAGIRLRLFTAASEPGQLVYTASCGGGGAELRFAKFERRRLQECFDFVRAQGLVPPHRFPSVASPPWRRSGGTRLWHGHLLPPPPLRAAAGST</sequence>
<protein>
    <submittedName>
        <fullName evidence="1">Uncharacterized protein</fullName>
    </submittedName>
</protein>
<dbReference type="HOGENOM" id="CLU_1717969_0_0_1"/>
<evidence type="ECO:0000313" key="2">
    <source>
        <dbReference type="Proteomes" id="UP000008022"/>
    </source>
</evidence>
<keyword evidence="2" id="KW-1185">Reference proteome</keyword>
<evidence type="ECO:0000313" key="1">
    <source>
        <dbReference type="EnsemblPlants" id="ORUFI11G11520.1"/>
    </source>
</evidence>
<dbReference type="Proteomes" id="UP000008022">
    <property type="component" value="Unassembled WGS sequence"/>
</dbReference>
<dbReference type="AlphaFoldDB" id="A0A0E0R7F2"/>
<organism evidence="1 2">
    <name type="scientific">Oryza rufipogon</name>
    <name type="common">Brownbeard rice</name>
    <name type="synonym">Asian wild rice</name>
    <dbReference type="NCBI Taxonomy" id="4529"/>
    <lineage>
        <taxon>Eukaryota</taxon>
        <taxon>Viridiplantae</taxon>
        <taxon>Streptophyta</taxon>
        <taxon>Embryophyta</taxon>
        <taxon>Tracheophyta</taxon>
        <taxon>Spermatophyta</taxon>
        <taxon>Magnoliopsida</taxon>
        <taxon>Liliopsida</taxon>
        <taxon>Poales</taxon>
        <taxon>Poaceae</taxon>
        <taxon>BOP clade</taxon>
        <taxon>Oryzoideae</taxon>
        <taxon>Oryzeae</taxon>
        <taxon>Oryzinae</taxon>
        <taxon>Oryza</taxon>
    </lineage>
</organism>
<reference evidence="2" key="1">
    <citation type="submission" date="2013-06" db="EMBL/GenBank/DDBJ databases">
        <authorList>
            <person name="Zhao Q."/>
        </authorList>
    </citation>
    <scope>NUCLEOTIDE SEQUENCE</scope>
    <source>
        <strain evidence="2">cv. W1943</strain>
    </source>
</reference>
<accession>A0A0E0R7F2</accession>
<proteinExistence type="predicted"/>
<name>A0A0E0R7F2_ORYRU</name>
<dbReference type="Gramene" id="ORUFI11G11520.1">
    <property type="protein sequence ID" value="ORUFI11G11520.1"/>
    <property type="gene ID" value="ORUFI11G11520"/>
</dbReference>